<dbReference type="Pfam" id="PF14559">
    <property type="entry name" value="TPR_19"/>
    <property type="match status" value="1"/>
</dbReference>
<dbReference type="AlphaFoldDB" id="A0A024HMG2"/>
<reference evidence="3 4" key="2">
    <citation type="submission" date="2014-05" db="EMBL/GenBank/DDBJ databases">
        <title>Genome sequence of the 3-chlorobenzoate degrading bacterium Pseudomonas knackmussii B13 shows multiple evidence for horizontal gene transfer.</title>
        <authorList>
            <person name="Miyazaki R."/>
            <person name="Bertelli C."/>
            <person name="Falquet L."/>
            <person name="Robinson-Rechavi M."/>
            <person name="Gharib W."/>
            <person name="Roy S."/>
            <person name="Van der Meer J.R."/>
        </authorList>
    </citation>
    <scope>NUCLEOTIDE SEQUENCE [LARGE SCALE GENOMIC DNA]</scope>
    <source>
        <strain evidence="3 4">B13</strain>
    </source>
</reference>
<feature type="chain" id="PRO_5001530103" evidence="2">
    <location>
        <begin position="25"/>
        <end position="279"/>
    </location>
</feature>
<feature type="compositionally biased region" description="Polar residues" evidence="1">
    <location>
        <begin position="156"/>
        <end position="166"/>
    </location>
</feature>
<dbReference type="PATRIC" id="fig|1301098.3.peg.4912"/>
<organism evidence="3 4">
    <name type="scientific">Pseudomonas knackmussii (strain DSM 6978 / CCUG 54928 / LMG 23759 / B13)</name>
    <dbReference type="NCBI Taxonomy" id="1301098"/>
    <lineage>
        <taxon>Bacteria</taxon>
        <taxon>Pseudomonadati</taxon>
        <taxon>Pseudomonadota</taxon>
        <taxon>Gammaproteobacteria</taxon>
        <taxon>Pseudomonadales</taxon>
        <taxon>Pseudomonadaceae</taxon>
        <taxon>Pseudomonas</taxon>
    </lineage>
</organism>
<dbReference type="OrthoDB" id="6196966at2"/>
<evidence type="ECO:0000313" key="4">
    <source>
        <dbReference type="Proteomes" id="UP000025241"/>
    </source>
</evidence>
<feature type="region of interest" description="Disordered" evidence="1">
    <location>
        <begin position="85"/>
        <end position="169"/>
    </location>
</feature>
<accession>A0A024HMG2</accession>
<dbReference type="STRING" id="1301098.PKB_4930"/>
<name>A0A024HMG2_PSEKB</name>
<feature type="signal peptide" evidence="2">
    <location>
        <begin position="1"/>
        <end position="24"/>
    </location>
</feature>
<dbReference type="KEGG" id="pkc:PKB_4930"/>
<evidence type="ECO:0000256" key="2">
    <source>
        <dbReference type="SAM" id="SignalP"/>
    </source>
</evidence>
<reference evidence="3 4" key="1">
    <citation type="submission" date="2013-03" db="EMBL/GenBank/DDBJ databases">
        <authorList>
            <person name="Linke B."/>
        </authorList>
    </citation>
    <scope>NUCLEOTIDE SEQUENCE [LARGE SCALE GENOMIC DNA]</scope>
    <source>
        <strain evidence="3 4">B13</strain>
    </source>
</reference>
<dbReference type="eggNOG" id="COG3071">
    <property type="taxonomic scope" value="Bacteria"/>
</dbReference>
<dbReference type="RefSeq" id="WP_043255237.1">
    <property type="nucleotide sequence ID" value="NZ_HG322950.1"/>
</dbReference>
<keyword evidence="4" id="KW-1185">Reference proteome</keyword>
<dbReference type="PROSITE" id="PS51257">
    <property type="entry name" value="PROKAR_LIPOPROTEIN"/>
    <property type="match status" value="1"/>
</dbReference>
<dbReference type="Proteomes" id="UP000025241">
    <property type="component" value="Chromosome I"/>
</dbReference>
<dbReference type="SUPFAM" id="SSF48452">
    <property type="entry name" value="TPR-like"/>
    <property type="match status" value="1"/>
</dbReference>
<keyword evidence="2" id="KW-0732">Signal</keyword>
<evidence type="ECO:0000256" key="1">
    <source>
        <dbReference type="SAM" id="MobiDB-lite"/>
    </source>
</evidence>
<proteinExistence type="predicted"/>
<sequence length="279" mass="28346">MRNAWFAVAAAAAVLSGCATPQQGAIPVADQGTSVSNQERVGYSGTNQPGYNNAPRAAQLSGDSGVTVMVPQDAGAAPIQTFPAQSGAAPLTTSPITPGPQYGAPATPTTSSTPSSISSTGGFSQQVYQQPVYQQQSAQPPAYQPPAYQSAPAQQMPSGIPSSNTPLAADEQLDGPVLALLTTAQQQQGSGDLNGASASLERAQRIAPREPQVLYKLAQVRLAQGDSAQAEQVARRGLALAGGRPTLQASLWDVIAKAREAQGDASGAAAARQSAKATL</sequence>
<dbReference type="InterPro" id="IPR011990">
    <property type="entry name" value="TPR-like_helical_dom_sf"/>
</dbReference>
<feature type="compositionally biased region" description="Low complexity" evidence="1">
    <location>
        <begin position="107"/>
        <end position="155"/>
    </location>
</feature>
<evidence type="ECO:0000313" key="3">
    <source>
        <dbReference type="EMBL" id="CDF86245.1"/>
    </source>
</evidence>
<dbReference type="Gene3D" id="1.25.40.10">
    <property type="entry name" value="Tetratricopeptide repeat domain"/>
    <property type="match status" value="1"/>
</dbReference>
<gene>
    <name evidence="3" type="ORF">PKB_4930</name>
</gene>
<dbReference type="EMBL" id="HG322950">
    <property type="protein sequence ID" value="CDF86245.1"/>
    <property type="molecule type" value="Genomic_DNA"/>
</dbReference>
<dbReference type="HOGENOM" id="CLU_101376_0_0_6"/>
<protein>
    <submittedName>
        <fullName evidence="3">Uncharacterized protein</fullName>
    </submittedName>
</protein>